<organism evidence="1 2">
    <name type="scientific">Paractinoplanes pyxinae</name>
    <dbReference type="NCBI Taxonomy" id="2997416"/>
    <lineage>
        <taxon>Bacteria</taxon>
        <taxon>Bacillati</taxon>
        <taxon>Actinomycetota</taxon>
        <taxon>Actinomycetes</taxon>
        <taxon>Micromonosporales</taxon>
        <taxon>Micromonosporaceae</taxon>
        <taxon>Paractinoplanes</taxon>
    </lineage>
</organism>
<accession>A0ABT4BAX2</accession>
<name>A0ABT4BAX2_9ACTN</name>
<proteinExistence type="predicted"/>
<keyword evidence="2" id="KW-1185">Reference proteome</keyword>
<dbReference type="Proteomes" id="UP001151002">
    <property type="component" value="Unassembled WGS sequence"/>
</dbReference>
<comment type="caution">
    <text evidence="1">The sequence shown here is derived from an EMBL/GenBank/DDBJ whole genome shotgun (WGS) entry which is preliminary data.</text>
</comment>
<dbReference type="RefSeq" id="WP_267567409.1">
    <property type="nucleotide sequence ID" value="NZ_JAPNTZ010000013.1"/>
</dbReference>
<evidence type="ECO:0000313" key="1">
    <source>
        <dbReference type="EMBL" id="MCY1142960.1"/>
    </source>
</evidence>
<protein>
    <submittedName>
        <fullName evidence="1">Uncharacterized protein</fullName>
    </submittedName>
</protein>
<reference evidence="1" key="1">
    <citation type="submission" date="2022-11" db="EMBL/GenBank/DDBJ databases">
        <authorList>
            <person name="Somphong A."/>
            <person name="Phongsopitanun W."/>
        </authorList>
    </citation>
    <scope>NUCLEOTIDE SEQUENCE</scope>
    <source>
        <strain evidence="1">Pm04-4</strain>
    </source>
</reference>
<dbReference type="EMBL" id="JAPNTZ010000013">
    <property type="protein sequence ID" value="MCY1142960.1"/>
    <property type="molecule type" value="Genomic_DNA"/>
</dbReference>
<sequence length="46" mass="5246">MPAPETQHVLVRCETANVFLVLVLDLRHSRVQGHHLLDLRKIYGLG</sequence>
<gene>
    <name evidence="1" type="ORF">OWR29_33620</name>
</gene>
<evidence type="ECO:0000313" key="2">
    <source>
        <dbReference type="Proteomes" id="UP001151002"/>
    </source>
</evidence>